<dbReference type="HAMAP" id="MF_02065">
    <property type="entry name" value="MltG"/>
    <property type="match status" value="1"/>
</dbReference>
<comment type="caution">
    <text evidence="8">The sequence shown here is derived from an EMBL/GenBank/DDBJ whole genome shotgun (WGS) entry which is preliminary data.</text>
</comment>
<keyword evidence="1 7" id="KW-1003">Cell membrane</keyword>
<dbReference type="Pfam" id="PF02618">
    <property type="entry name" value="YceG"/>
    <property type="match status" value="1"/>
</dbReference>
<sequence>MTSMLDPDLRPSPAREFVHKGKGCLAVLVAAAVLVFGAYFVYDRAGGLLAGWGEVADYPGPGKGSITVTVPEGATVSQIGDILVEDKVVQSEQAWNEAVTSEERSTSIQPGRYVMQTEMRAIDALTLLINPGEYRVRAQFTVQEGLRLTAQVDALVKGTKIKKSAFEKALDKPKSLGLPSYAKNRPEGFLFPDTYELTAGANATSVLKQMAARFDDVATEVDLVDQAKKLDRSPYELVIVASIIEKEVRAEGDRAKVARVLYNRLDKGEPLGLDSTVIYAENLKTNTTTPEDRASTSKYNTYKYAGLPPGPISAPGKAALEAAASPASGKWMYFVTVNFDTGETKFANTLAEHNQNVKEFQAWCQAKKGRCDS</sequence>
<dbReference type="CDD" id="cd08010">
    <property type="entry name" value="MltG_like"/>
    <property type="match status" value="1"/>
</dbReference>
<feature type="site" description="Important for catalytic activity" evidence="7">
    <location>
        <position position="247"/>
    </location>
</feature>
<keyword evidence="2 7" id="KW-0812">Transmembrane</keyword>
<feature type="transmembrane region" description="Helical" evidence="7">
    <location>
        <begin position="21"/>
        <end position="42"/>
    </location>
</feature>
<evidence type="ECO:0000256" key="6">
    <source>
        <dbReference type="ARBA" id="ARBA00023316"/>
    </source>
</evidence>
<comment type="subcellular location">
    <subcellularLocation>
        <location evidence="7">Cell membrane</location>
        <topology evidence="7">Single-pass membrane protein</topology>
    </subcellularLocation>
</comment>
<dbReference type="EMBL" id="BAAAYX010000020">
    <property type="protein sequence ID" value="GAA3716058.1"/>
    <property type="molecule type" value="Genomic_DNA"/>
</dbReference>
<evidence type="ECO:0000256" key="3">
    <source>
        <dbReference type="ARBA" id="ARBA00022989"/>
    </source>
</evidence>
<accession>A0ABP7EBV7</accession>
<dbReference type="InterPro" id="IPR003770">
    <property type="entry name" value="MLTG-like"/>
</dbReference>
<evidence type="ECO:0000256" key="5">
    <source>
        <dbReference type="ARBA" id="ARBA00023239"/>
    </source>
</evidence>
<protein>
    <recommendedName>
        <fullName evidence="7">Endolytic murein transglycosylase</fullName>
        <ecNumber evidence="7">4.2.2.29</ecNumber>
    </recommendedName>
    <alternativeName>
        <fullName evidence="7">Peptidoglycan lytic transglycosylase</fullName>
    </alternativeName>
    <alternativeName>
        <fullName evidence="7">Peptidoglycan polymerization terminase</fullName>
    </alternativeName>
</protein>
<dbReference type="Proteomes" id="UP001500051">
    <property type="component" value="Unassembled WGS sequence"/>
</dbReference>
<reference evidence="9" key="1">
    <citation type="journal article" date="2019" name="Int. J. Syst. Evol. Microbiol.">
        <title>The Global Catalogue of Microorganisms (GCM) 10K type strain sequencing project: providing services to taxonomists for standard genome sequencing and annotation.</title>
        <authorList>
            <consortium name="The Broad Institute Genomics Platform"/>
            <consortium name="The Broad Institute Genome Sequencing Center for Infectious Disease"/>
            <person name="Wu L."/>
            <person name="Ma J."/>
        </authorList>
    </citation>
    <scope>NUCLEOTIDE SEQUENCE [LARGE SCALE GENOMIC DNA]</scope>
    <source>
        <strain evidence="9">JCM 16548</strain>
    </source>
</reference>
<dbReference type="PANTHER" id="PTHR30518">
    <property type="entry name" value="ENDOLYTIC MUREIN TRANSGLYCOSYLASE"/>
    <property type="match status" value="1"/>
</dbReference>
<evidence type="ECO:0000313" key="9">
    <source>
        <dbReference type="Proteomes" id="UP001500051"/>
    </source>
</evidence>
<comment type="similarity">
    <text evidence="7">Belongs to the transglycosylase MltG family.</text>
</comment>
<dbReference type="NCBIfam" id="TIGR00247">
    <property type="entry name" value="endolytic transglycosylase MltG"/>
    <property type="match status" value="1"/>
</dbReference>
<dbReference type="Gene3D" id="3.30.160.60">
    <property type="entry name" value="Classic Zinc Finger"/>
    <property type="match status" value="1"/>
</dbReference>
<dbReference type="EC" id="4.2.2.29" evidence="7"/>
<keyword evidence="9" id="KW-1185">Reference proteome</keyword>
<keyword evidence="3 7" id="KW-1133">Transmembrane helix</keyword>
<comment type="catalytic activity">
    <reaction evidence="7">
        <text>a peptidoglycan chain = a peptidoglycan chain with N-acetyl-1,6-anhydromuramyl-[peptide] at the reducing end + a peptidoglycan chain with N-acetylglucosamine at the non-reducing end.</text>
        <dbReference type="EC" id="4.2.2.29"/>
    </reaction>
</comment>
<evidence type="ECO:0000256" key="7">
    <source>
        <dbReference type="HAMAP-Rule" id="MF_02065"/>
    </source>
</evidence>
<keyword evidence="5 7" id="KW-0456">Lyase</keyword>
<evidence type="ECO:0000256" key="1">
    <source>
        <dbReference type="ARBA" id="ARBA00022475"/>
    </source>
</evidence>
<name>A0ABP7EBV7_9ACTN</name>
<dbReference type="Gene3D" id="3.30.1490.480">
    <property type="entry name" value="Endolytic murein transglycosylase"/>
    <property type="match status" value="1"/>
</dbReference>
<evidence type="ECO:0000256" key="4">
    <source>
        <dbReference type="ARBA" id="ARBA00023136"/>
    </source>
</evidence>
<evidence type="ECO:0000256" key="2">
    <source>
        <dbReference type="ARBA" id="ARBA00022692"/>
    </source>
</evidence>
<organism evidence="8 9">
    <name type="scientific">Microlunatus aurantiacus</name>
    <dbReference type="NCBI Taxonomy" id="446786"/>
    <lineage>
        <taxon>Bacteria</taxon>
        <taxon>Bacillati</taxon>
        <taxon>Actinomycetota</taxon>
        <taxon>Actinomycetes</taxon>
        <taxon>Propionibacteriales</taxon>
        <taxon>Propionibacteriaceae</taxon>
        <taxon>Microlunatus</taxon>
    </lineage>
</organism>
<gene>
    <name evidence="7 8" type="primary">mltG</name>
    <name evidence="8" type="ORF">GCM10022204_39620</name>
</gene>
<comment type="function">
    <text evidence="7">Functions as a peptidoglycan terminase that cleaves nascent peptidoglycan strands endolytically to terminate their elongation.</text>
</comment>
<dbReference type="PANTHER" id="PTHR30518:SF2">
    <property type="entry name" value="ENDOLYTIC MUREIN TRANSGLYCOSYLASE"/>
    <property type="match status" value="1"/>
</dbReference>
<keyword evidence="6 7" id="KW-0961">Cell wall biogenesis/degradation</keyword>
<proteinExistence type="inferred from homology"/>
<keyword evidence="4 7" id="KW-0472">Membrane</keyword>
<evidence type="ECO:0000313" key="8">
    <source>
        <dbReference type="EMBL" id="GAA3716058.1"/>
    </source>
</evidence>